<keyword evidence="1" id="KW-0812">Transmembrane</keyword>
<evidence type="ECO:0000256" key="1">
    <source>
        <dbReference type="SAM" id="Phobius"/>
    </source>
</evidence>
<sequence>MKLCISLAARTRAHCTTAISTTSSPHVLVIWCALAILGLNLAAFDSCEDESSFRFQLEVHSRR</sequence>
<protein>
    <submittedName>
        <fullName evidence="2">Uncharacterized protein</fullName>
    </submittedName>
</protein>
<accession>A0A6A4GNU0</accession>
<feature type="transmembrane region" description="Helical" evidence="1">
    <location>
        <begin position="25"/>
        <end position="44"/>
    </location>
</feature>
<keyword evidence="3" id="KW-1185">Reference proteome</keyword>
<dbReference type="Proteomes" id="UP000799118">
    <property type="component" value="Unassembled WGS sequence"/>
</dbReference>
<evidence type="ECO:0000313" key="3">
    <source>
        <dbReference type="Proteomes" id="UP000799118"/>
    </source>
</evidence>
<keyword evidence="1" id="KW-1133">Transmembrane helix</keyword>
<name>A0A6A4GNU0_9AGAR</name>
<evidence type="ECO:0000313" key="2">
    <source>
        <dbReference type="EMBL" id="KAE9386844.1"/>
    </source>
</evidence>
<gene>
    <name evidence="2" type="ORF">BT96DRAFT_927941</name>
</gene>
<dbReference type="EMBL" id="ML769844">
    <property type="protein sequence ID" value="KAE9386844.1"/>
    <property type="molecule type" value="Genomic_DNA"/>
</dbReference>
<reference evidence="2" key="1">
    <citation type="journal article" date="2019" name="Environ. Microbiol.">
        <title>Fungal ecological strategies reflected in gene transcription - a case study of two litter decomposers.</title>
        <authorList>
            <person name="Barbi F."/>
            <person name="Kohler A."/>
            <person name="Barry K."/>
            <person name="Baskaran P."/>
            <person name="Daum C."/>
            <person name="Fauchery L."/>
            <person name="Ihrmark K."/>
            <person name="Kuo A."/>
            <person name="LaButti K."/>
            <person name="Lipzen A."/>
            <person name="Morin E."/>
            <person name="Grigoriev I.V."/>
            <person name="Henrissat B."/>
            <person name="Lindahl B."/>
            <person name="Martin F."/>
        </authorList>
    </citation>
    <scope>NUCLEOTIDE SEQUENCE</scope>
    <source>
        <strain evidence="2">JB14</strain>
    </source>
</reference>
<keyword evidence="1" id="KW-0472">Membrane</keyword>
<dbReference type="AlphaFoldDB" id="A0A6A4GNU0"/>
<proteinExistence type="predicted"/>
<organism evidence="2 3">
    <name type="scientific">Gymnopus androsaceus JB14</name>
    <dbReference type="NCBI Taxonomy" id="1447944"/>
    <lineage>
        <taxon>Eukaryota</taxon>
        <taxon>Fungi</taxon>
        <taxon>Dikarya</taxon>
        <taxon>Basidiomycota</taxon>
        <taxon>Agaricomycotina</taxon>
        <taxon>Agaricomycetes</taxon>
        <taxon>Agaricomycetidae</taxon>
        <taxon>Agaricales</taxon>
        <taxon>Marasmiineae</taxon>
        <taxon>Omphalotaceae</taxon>
        <taxon>Gymnopus</taxon>
    </lineage>
</organism>